<dbReference type="InterPro" id="IPR020094">
    <property type="entry name" value="TruA/RsuA/RluB/E/F_N"/>
</dbReference>
<feature type="active site" description="Nucleophile" evidence="4 5">
    <location>
        <position position="66"/>
    </location>
</feature>
<protein>
    <recommendedName>
        <fullName evidence="4">tRNA pseudouridine synthase A</fullName>
        <ecNumber evidence="4">5.4.99.12</ecNumber>
    </recommendedName>
    <alternativeName>
        <fullName evidence="4">tRNA pseudouridine(38-40) synthase</fullName>
    </alternativeName>
    <alternativeName>
        <fullName evidence="4">tRNA pseudouridylate synthase I</fullName>
    </alternativeName>
    <alternativeName>
        <fullName evidence="4">tRNA-uridine isomerase I</fullName>
    </alternativeName>
</protein>
<name>A0A179VFD2_9MYCO</name>
<comment type="caution">
    <text evidence="4">Lacks conserved residue(s) required for the propagation of feature annotation.</text>
</comment>
<evidence type="ECO:0000313" key="9">
    <source>
        <dbReference type="EMBL" id="OAT70638.1"/>
    </source>
</evidence>
<proteinExistence type="inferred from homology"/>
<dbReference type="Gene3D" id="3.30.70.660">
    <property type="entry name" value="Pseudouridine synthase I, catalytic domain, C-terminal subdomain"/>
    <property type="match status" value="1"/>
</dbReference>
<dbReference type="PIRSF" id="PIRSF001430">
    <property type="entry name" value="tRNA_psdUrid_synth"/>
    <property type="match status" value="1"/>
</dbReference>
<comment type="similarity">
    <text evidence="1 4 7">Belongs to the tRNA pseudouridine synthase TruA family.</text>
</comment>
<comment type="function">
    <text evidence="4">Formation of pseudouridine at positions 38, 39 and 40 in the anticodon stem and loop of transfer RNAs.</text>
</comment>
<dbReference type="EMBL" id="LQYE01000001">
    <property type="protein sequence ID" value="OAT70638.1"/>
    <property type="molecule type" value="Genomic_DNA"/>
</dbReference>
<comment type="subunit">
    <text evidence="4">Homodimer.</text>
</comment>
<dbReference type="PANTHER" id="PTHR11142">
    <property type="entry name" value="PSEUDOURIDYLATE SYNTHASE"/>
    <property type="match status" value="1"/>
</dbReference>
<dbReference type="GO" id="GO:0160147">
    <property type="term" value="F:tRNA pseudouridine(38-40) synthase activity"/>
    <property type="evidence" value="ECO:0007669"/>
    <property type="project" value="UniProtKB-EC"/>
</dbReference>
<dbReference type="RefSeq" id="WP_064627837.1">
    <property type="nucleotide sequence ID" value="NZ_LQYE01000001.1"/>
</dbReference>
<dbReference type="InterPro" id="IPR001406">
    <property type="entry name" value="PsdUridine_synth_TruA"/>
</dbReference>
<dbReference type="FunFam" id="3.30.70.660:FF:000003">
    <property type="entry name" value="tRNA pseudouridine synthase A"/>
    <property type="match status" value="1"/>
</dbReference>
<evidence type="ECO:0000256" key="7">
    <source>
        <dbReference type="RuleBase" id="RU003792"/>
    </source>
</evidence>
<dbReference type="FunFam" id="3.30.70.580:FF:000008">
    <property type="entry name" value="tRNA pseudouridine synthase A"/>
    <property type="match status" value="1"/>
</dbReference>
<feature type="domain" description="Pseudouridine synthase I TruA alpha/beta" evidence="8">
    <location>
        <begin position="172"/>
        <end position="273"/>
    </location>
</feature>
<evidence type="ECO:0000256" key="4">
    <source>
        <dbReference type="HAMAP-Rule" id="MF_00171"/>
    </source>
</evidence>
<accession>A0A179VFD2</accession>
<evidence type="ECO:0000256" key="1">
    <source>
        <dbReference type="ARBA" id="ARBA00009375"/>
    </source>
</evidence>
<dbReference type="AlphaFoldDB" id="A0A179VFD2"/>
<evidence type="ECO:0000259" key="8">
    <source>
        <dbReference type="Pfam" id="PF01416"/>
    </source>
</evidence>
<feature type="binding site" evidence="4 6">
    <location>
        <position position="138"/>
    </location>
    <ligand>
        <name>substrate</name>
    </ligand>
</feature>
<keyword evidence="2 4" id="KW-0819">tRNA processing</keyword>
<organism evidence="9 10">
    <name type="scientific">Mycobacteroides immunogenum</name>
    <dbReference type="NCBI Taxonomy" id="83262"/>
    <lineage>
        <taxon>Bacteria</taxon>
        <taxon>Bacillati</taxon>
        <taxon>Actinomycetota</taxon>
        <taxon>Actinomycetes</taxon>
        <taxon>Mycobacteriales</taxon>
        <taxon>Mycobacteriaceae</taxon>
        <taxon>Mycobacteroides</taxon>
    </lineage>
</organism>
<keyword evidence="3 4" id="KW-0413">Isomerase</keyword>
<dbReference type="CDD" id="cd02570">
    <property type="entry name" value="PseudoU_synth_EcTruA"/>
    <property type="match status" value="1"/>
</dbReference>
<comment type="caution">
    <text evidence="9">The sequence shown here is derived from an EMBL/GenBank/DDBJ whole genome shotgun (WGS) entry which is preliminary data.</text>
</comment>
<dbReference type="NCBIfam" id="TIGR00071">
    <property type="entry name" value="hisT_truA"/>
    <property type="match status" value="1"/>
</dbReference>
<dbReference type="EC" id="5.4.99.12" evidence="4"/>
<reference evidence="9 10" key="1">
    <citation type="submission" date="2016-01" db="EMBL/GenBank/DDBJ databases">
        <title>Mycobacterium immunogenum strain CD11_6 genome sequencing and assembly.</title>
        <authorList>
            <person name="Kaur G."/>
            <person name="Nair G.R."/>
            <person name="Mayilraj S."/>
        </authorList>
    </citation>
    <scope>NUCLEOTIDE SEQUENCE [LARGE SCALE GENOMIC DNA]</scope>
    <source>
        <strain evidence="9 10">CD11-6</strain>
    </source>
</reference>
<sequence length="294" mass="32393">MVTSHDQPAISDGGLVRLRLDIAYDGTDFAGWATQVNQRTVAGVLAEAFTTIVGEPVSLYAAGRTDAGVHATGQVAHLDVPAACVPGLRGRYRPDGAPEFDRLIRRLSRFLPNDVRVLDIARAPAHFDARFSALRRHYEYRLSRAPFGVLPLARHDVVGWHRSLDVDAMNAASRELLGLRDFAAFCRHREGATTIRELQRFDWGVDGHQLTARVSADAFCWSMVRSLVGAVLAVGEGRRPVQWCADLLKKERRSSDFAAAPARGLTLVGVDYPPDDEMAARVMITRDIRIRPSG</sequence>
<dbReference type="PANTHER" id="PTHR11142:SF0">
    <property type="entry name" value="TRNA PSEUDOURIDINE SYNTHASE-LIKE 1"/>
    <property type="match status" value="1"/>
</dbReference>
<dbReference type="GO" id="GO:0031119">
    <property type="term" value="P:tRNA pseudouridine synthesis"/>
    <property type="evidence" value="ECO:0007669"/>
    <property type="project" value="UniProtKB-UniRule"/>
</dbReference>
<dbReference type="HAMAP" id="MF_00171">
    <property type="entry name" value="TruA"/>
    <property type="match status" value="1"/>
</dbReference>
<gene>
    <name evidence="4" type="primary">truA</name>
    <name evidence="9" type="ORF">AWB85_04780</name>
</gene>
<dbReference type="GO" id="GO:0003723">
    <property type="term" value="F:RNA binding"/>
    <property type="evidence" value="ECO:0007669"/>
    <property type="project" value="InterPro"/>
</dbReference>
<evidence type="ECO:0000256" key="3">
    <source>
        <dbReference type="ARBA" id="ARBA00023235"/>
    </source>
</evidence>
<evidence type="ECO:0000256" key="6">
    <source>
        <dbReference type="PIRSR" id="PIRSR001430-2"/>
    </source>
</evidence>
<dbReference type="Gene3D" id="3.30.70.580">
    <property type="entry name" value="Pseudouridine synthase I, catalytic domain, N-terminal subdomain"/>
    <property type="match status" value="1"/>
</dbReference>
<dbReference type="Pfam" id="PF01416">
    <property type="entry name" value="PseudoU_synth_1"/>
    <property type="match status" value="1"/>
</dbReference>
<evidence type="ECO:0000313" key="10">
    <source>
        <dbReference type="Proteomes" id="UP000186919"/>
    </source>
</evidence>
<dbReference type="InterPro" id="IPR020097">
    <property type="entry name" value="PsdUridine_synth_TruA_a/b_dom"/>
</dbReference>
<evidence type="ECO:0000256" key="5">
    <source>
        <dbReference type="PIRSR" id="PIRSR001430-1"/>
    </source>
</evidence>
<comment type="catalytic activity">
    <reaction evidence="4 7">
        <text>uridine(38/39/40) in tRNA = pseudouridine(38/39/40) in tRNA</text>
        <dbReference type="Rhea" id="RHEA:22376"/>
        <dbReference type="Rhea" id="RHEA-COMP:10085"/>
        <dbReference type="Rhea" id="RHEA-COMP:10087"/>
        <dbReference type="ChEBI" id="CHEBI:65314"/>
        <dbReference type="ChEBI" id="CHEBI:65315"/>
        <dbReference type="EC" id="5.4.99.12"/>
    </reaction>
</comment>
<dbReference type="Proteomes" id="UP000186919">
    <property type="component" value="Unassembled WGS sequence"/>
</dbReference>
<dbReference type="InterPro" id="IPR020103">
    <property type="entry name" value="PsdUridine_synth_cat_dom_sf"/>
</dbReference>
<evidence type="ECO:0000256" key="2">
    <source>
        <dbReference type="ARBA" id="ARBA00022694"/>
    </source>
</evidence>
<dbReference type="SUPFAM" id="SSF55120">
    <property type="entry name" value="Pseudouridine synthase"/>
    <property type="match status" value="1"/>
</dbReference>
<dbReference type="InterPro" id="IPR020095">
    <property type="entry name" value="PsdUridine_synth_TruA_C"/>
</dbReference>